<dbReference type="EMBL" id="BEXD01004128">
    <property type="protein sequence ID" value="GBC07210.1"/>
    <property type="molecule type" value="Genomic_DNA"/>
</dbReference>
<organism evidence="1 2">
    <name type="scientific">Rhizophagus clarus</name>
    <dbReference type="NCBI Taxonomy" id="94130"/>
    <lineage>
        <taxon>Eukaryota</taxon>
        <taxon>Fungi</taxon>
        <taxon>Fungi incertae sedis</taxon>
        <taxon>Mucoromycota</taxon>
        <taxon>Glomeromycotina</taxon>
        <taxon>Glomeromycetes</taxon>
        <taxon>Glomerales</taxon>
        <taxon>Glomeraceae</taxon>
        <taxon>Rhizophagus</taxon>
    </lineage>
</organism>
<evidence type="ECO:0000313" key="1">
    <source>
        <dbReference type="EMBL" id="GBC07210.1"/>
    </source>
</evidence>
<keyword evidence="2" id="KW-1185">Reference proteome</keyword>
<evidence type="ECO:0000313" key="2">
    <source>
        <dbReference type="Proteomes" id="UP000247702"/>
    </source>
</evidence>
<reference evidence="1 2" key="1">
    <citation type="submission" date="2017-11" db="EMBL/GenBank/DDBJ databases">
        <title>The genome of Rhizophagus clarus HR1 reveals common genetic basis of auxotrophy among arbuscular mycorrhizal fungi.</title>
        <authorList>
            <person name="Kobayashi Y."/>
        </authorList>
    </citation>
    <scope>NUCLEOTIDE SEQUENCE [LARGE SCALE GENOMIC DNA]</scope>
    <source>
        <strain evidence="1 2">HR1</strain>
    </source>
</reference>
<gene>
    <name evidence="1" type="ORF">RclHR1_07310002</name>
</gene>
<sequence>MHQPLPLPLRLLDGKDAIGIGKAMNWFDDKYVSLHPYFRIGIDDIGGHVKTLEFFYRKFSVDLEQYEGNPYQVKIDDVMTVVKCAIDRKYRLSFNSRWLDVPLVKAILDLLLTNMKRLKLATMEKKAK</sequence>
<comment type="caution">
    <text evidence="1">The sequence shown here is derived from an EMBL/GenBank/DDBJ whole genome shotgun (WGS) entry which is preliminary data.</text>
</comment>
<dbReference type="AlphaFoldDB" id="A0A2Z6SBT7"/>
<accession>A0A2Z6SBT7</accession>
<name>A0A2Z6SBT7_9GLOM</name>
<protein>
    <submittedName>
        <fullName evidence="1">Uncharacterized protein</fullName>
    </submittedName>
</protein>
<proteinExistence type="predicted"/>
<dbReference type="Proteomes" id="UP000247702">
    <property type="component" value="Unassembled WGS sequence"/>
</dbReference>